<dbReference type="Pfam" id="PF12833">
    <property type="entry name" value="HTH_18"/>
    <property type="match status" value="1"/>
</dbReference>
<gene>
    <name evidence="6" type="ORF">SAMN05444398_101226</name>
</gene>
<name>A0A1M6X0H6_9RHOB</name>
<dbReference type="GO" id="GO:0043565">
    <property type="term" value="F:sequence-specific DNA binding"/>
    <property type="evidence" value="ECO:0007669"/>
    <property type="project" value="InterPro"/>
</dbReference>
<evidence type="ECO:0000256" key="3">
    <source>
        <dbReference type="ARBA" id="ARBA00023163"/>
    </source>
</evidence>
<evidence type="ECO:0000256" key="2">
    <source>
        <dbReference type="ARBA" id="ARBA00023125"/>
    </source>
</evidence>
<organism evidence="6 7">
    <name type="scientific">Roseovarius pacificus</name>
    <dbReference type="NCBI Taxonomy" id="337701"/>
    <lineage>
        <taxon>Bacteria</taxon>
        <taxon>Pseudomonadati</taxon>
        <taxon>Pseudomonadota</taxon>
        <taxon>Alphaproteobacteria</taxon>
        <taxon>Rhodobacterales</taxon>
        <taxon>Roseobacteraceae</taxon>
        <taxon>Roseovarius</taxon>
    </lineage>
</organism>
<evidence type="ECO:0000256" key="1">
    <source>
        <dbReference type="ARBA" id="ARBA00023015"/>
    </source>
</evidence>
<sequence length="288" mass="31178">MPSTYPRLSTLAQWSPAGPWQAELPHSCPHHALIWITRGQGRALIGGVRRGVGVHNALVIPAGTLFALDVGRQGFGLVCEIPPGGAALMPDEPQHLRLRDVQAQAELTAILDAMQREQNTARPFLDEAMTAHAALLSVWLRRTMINHTDDRPARPTAAQRLVTAYAALIERDYRTGKPMADYARALGVTPTHLTRTCQGCAGLGASKLLTQRSLHEARVLLETGDQPFKQIAAMLGFRSAAYFSRFVQHHTGLTPTALRRKAQTQPAAAQPGVAPRTGIAPGPSRHMG</sequence>
<dbReference type="OrthoDB" id="9814125at2"/>
<accession>A0A1M6X0H6</accession>
<evidence type="ECO:0000313" key="6">
    <source>
        <dbReference type="EMBL" id="SHK99345.1"/>
    </source>
</evidence>
<reference evidence="6 7" key="1">
    <citation type="submission" date="2016-11" db="EMBL/GenBank/DDBJ databases">
        <authorList>
            <person name="Jaros S."/>
            <person name="Januszkiewicz K."/>
            <person name="Wedrychowicz H."/>
        </authorList>
    </citation>
    <scope>NUCLEOTIDE SEQUENCE [LARGE SCALE GENOMIC DNA]</scope>
    <source>
        <strain evidence="6 7">DSM 29589</strain>
    </source>
</reference>
<dbReference type="RefSeq" id="WP_073031769.1">
    <property type="nucleotide sequence ID" value="NZ_BMLR01000001.1"/>
</dbReference>
<dbReference type="InterPro" id="IPR009057">
    <property type="entry name" value="Homeodomain-like_sf"/>
</dbReference>
<keyword evidence="1" id="KW-0805">Transcription regulation</keyword>
<evidence type="ECO:0000313" key="7">
    <source>
        <dbReference type="Proteomes" id="UP000183974"/>
    </source>
</evidence>
<dbReference type="SUPFAM" id="SSF46689">
    <property type="entry name" value="Homeodomain-like"/>
    <property type="match status" value="1"/>
</dbReference>
<keyword evidence="7" id="KW-1185">Reference proteome</keyword>
<dbReference type="EMBL" id="FRBR01000001">
    <property type="protein sequence ID" value="SHK99345.1"/>
    <property type="molecule type" value="Genomic_DNA"/>
</dbReference>
<evidence type="ECO:0000256" key="4">
    <source>
        <dbReference type="SAM" id="MobiDB-lite"/>
    </source>
</evidence>
<evidence type="ECO:0000259" key="5">
    <source>
        <dbReference type="PROSITE" id="PS01124"/>
    </source>
</evidence>
<dbReference type="STRING" id="337701.SAMN05444398_101226"/>
<dbReference type="AlphaFoldDB" id="A0A1M6X0H6"/>
<dbReference type="SMART" id="SM00342">
    <property type="entry name" value="HTH_ARAC"/>
    <property type="match status" value="1"/>
</dbReference>
<dbReference type="InterPro" id="IPR018060">
    <property type="entry name" value="HTH_AraC"/>
</dbReference>
<keyword evidence="2" id="KW-0238">DNA-binding</keyword>
<feature type="region of interest" description="Disordered" evidence="4">
    <location>
        <begin position="261"/>
        <end position="288"/>
    </location>
</feature>
<dbReference type="PROSITE" id="PS01124">
    <property type="entry name" value="HTH_ARAC_FAMILY_2"/>
    <property type="match status" value="1"/>
</dbReference>
<proteinExistence type="predicted"/>
<dbReference type="PANTHER" id="PTHR43280">
    <property type="entry name" value="ARAC-FAMILY TRANSCRIPTIONAL REGULATOR"/>
    <property type="match status" value="1"/>
</dbReference>
<dbReference type="Gene3D" id="1.10.10.60">
    <property type="entry name" value="Homeodomain-like"/>
    <property type="match status" value="1"/>
</dbReference>
<feature type="domain" description="HTH araC/xylS-type" evidence="5">
    <location>
        <begin position="163"/>
        <end position="261"/>
    </location>
</feature>
<keyword evidence="3" id="KW-0804">Transcription</keyword>
<dbReference type="Proteomes" id="UP000183974">
    <property type="component" value="Unassembled WGS sequence"/>
</dbReference>
<dbReference type="PANTHER" id="PTHR43280:SF32">
    <property type="entry name" value="TRANSCRIPTIONAL REGULATORY PROTEIN"/>
    <property type="match status" value="1"/>
</dbReference>
<dbReference type="GO" id="GO:0003700">
    <property type="term" value="F:DNA-binding transcription factor activity"/>
    <property type="evidence" value="ECO:0007669"/>
    <property type="project" value="InterPro"/>
</dbReference>
<protein>
    <submittedName>
        <fullName evidence="6">AraC family transcriptional regulator, transcriptional activator of pobA</fullName>
    </submittedName>
</protein>